<name>A0A3Q3NHT2_9TELE</name>
<feature type="disulfide bond" evidence="8">
    <location>
        <begin position="77"/>
        <end position="95"/>
    </location>
</feature>
<dbReference type="Ensembl" id="ENSMAMT00000036659.2">
    <property type="protein sequence ID" value="ENSMAMP00000035741.2"/>
    <property type="gene ID" value="ENSMAMG00000024008.2"/>
</dbReference>
<dbReference type="Pfam" id="PF00020">
    <property type="entry name" value="TNFR_c6"/>
    <property type="match status" value="4"/>
</dbReference>
<keyword evidence="4 9" id="KW-0732">Signal</keyword>
<evidence type="ECO:0000256" key="7">
    <source>
        <dbReference type="ARBA" id="ARBA00023180"/>
    </source>
</evidence>
<dbReference type="InParanoid" id="A0A3Q3NHT2"/>
<keyword evidence="7" id="KW-0325">Glycoprotein</keyword>
<keyword evidence="3" id="KW-0053">Apoptosis</keyword>
<feature type="repeat" description="TNFR-Cys" evidence="8">
    <location>
        <begin position="54"/>
        <end position="95"/>
    </location>
</feature>
<organism evidence="11 12">
    <name type="scientific">Mastacembelus armatus</name>
    <name type="common">zig-zag eel</name>
    <dbReference type="NCBI Taxonomy" id="205130"/>
    <lineage>
        <taxon>Eukaryota</taxon>
        <taxon>Metazoa</taxon>
        <taxon>Chordata</taxon>
        <taxon>Craniata</taxon>
        <taxon>Vertebrata</taxon>
        <taxon>Euteleostomi</taxon>
        <taxon>Actinopterygii</taxon>
        <taxon>Neopterygii</taxon>
        <taxon>Teleostei</taxon>
        <taxon>Neoteleostei</taxon>
        <taxon>Acanthomorphata</taxon>
        <taxon>Anabantaria</taxon>
        <taxon>Synbranchiformes</taxon>
        <taxon>Mastacembelidae</taxon>
        <taxon>Mastacembelus</taxon>
    </lineage>
</organism>
<keyword evidence="6 8" id="KW-1015">Disulfide bond</keyword>
<reference evidence="11" key="1">
    <citation type="submission" date="2025-08" db="UniProtKB">
        <authorList>
            <consortium name="Ensembl"/>
        </authorList>
    </citation>
    <scope>IDENTIFICATION</scope>
</reference>
<proteinExistence type="predicted"/>
<evidence type="ECO:0000256" key="8">
    <source>
        <dbReference type="PROSITE-ProRule" id="PRU00206"/>
    </source>
</evidence>
<evidence type="ECO:0000256" key="3">
    <source>
        <dbReference type="ARBA" id="ARBA00022703"/>
    </source>
</evidence>
<feature type="signal peptide" evidence="9">
    <location>
        <begin position="1"/>
        <end position="16"/>
    </location>
</feature>
<dbReference type="PANTHER" id="PTHR23097">
    <property type="entry name" value="TUMOR NECROSIS FACTOR RECEPTOR SUPERFAMILY MEMBER"/>
    <property type="match status" value="1"/>
</dbReference>
<dbReference type="SUPFAM" id="SSF57586">
    <property type="entry name" value="TNF receptor-like"/>
    <property type="match status" value="2"/>
</dbReference>
<comment type="caution">
    <text evidence="8">Lacks conserved residue(s) required for the propagation of feature annotation.</text>
</comment>
<keyword evidence="5" id="KW-0677">Repeat</keyword>
<comment type="subcellular location">
    <subcellularLocation>
        <location evidence="1">Secreted</location>
    </subcellularLocation>
</comment>
<keyword evidence="2" id="KW-0964">Secreted</keyword>
<evidence type="ECO:0000259" key="10">
    <source>
        <dbReference type="PROSITE" id="PS50050"/>
    </source>
</evidence>
<sequence length="181" mass="20354">MLFILLLLFLIVECDPTYVHLNHRTGEVLICAQCPPGTHMTAHCTATTPTMCSPCKREHFTELWNYLPRCLYCNTLCTENQEVATECSPVSNRVCRCKEGFYWSDEFCIEHSECGPGYGVQSKGTSQRDTVCAKCPRGYFSNSSSALEPCVKHRQCASDQIVLLPGSLYQDRMCASCEDLQ</sequence>
<dbReference type="GO" id="GO:0006915">
    <property type="term" value="P:apoptotic process"/>
    <property type="evidence" value="ECO:0007669"/>
    <property type="project" value="UniProtKB-KW"/>
</dbReference>
<evidence type="ECO:0000256" key="2">
    <source>
        <dbReference type="ARBA" id="ARBA00022525"/>
    </source>
</evidence>
<feature type="disulfide bond" evidence="8">
    <location>
        <begin position="114"/>
        <end position="132"/>
    </location>
</feature>
<feature type="disulfide bond" evidence="8">
    <location>
        <begin position="55"/>
        <end position="70"/>
    </location>
</feature>
<dbReference type="SMART" id="SM00208">
    <property type="entry name" value="TNFR"/>
    <property type="match status" value="4"/>
</dbReference>
<dbReference type="GO" id="GO:0005576">
    <property type="term" value="C:extracellular region"/>
    <property type="evidence" value="ECO:0007669"/>
    <property type="project" value="UniProtKB-SubCell"/>
</dbReference>
<evidence type="ECO:0000313" key="11">
    <source>
        <dbReference type="Ensembl" id="ENSMAMP00000035741.2"/>
    </source>
</evidence>
<dbReference type="PANTHER" id="PTHR23097:SF90">
    <property type="entry name" value="TUMOR NECROSIS FACTOR RECEPTOR SUPERFAMILY MEMBER 11B"/>
    <property type="match status" value="1"/>
</dbReference>
<evidence type="ECO:0000313" key="12">
    <source>
        <dbReference type="Proteomes" id="UP000261640"/>
    </source>
</evidence>
<protein>
    <recommendedName>
        <fullName evidence="10">TNFR-Cys domain-containing protein</fullName>
    </recommendedName>
</protein>
<evidence type="ECO:0000256" key="4">
    <source>
        <dbReference type="ARBA" id="ARBA00022729"/>
    </source>
</evidence>
<evidence type="ECO:0000256" key="6">
    <source>
        <dbReference type="ARBA" id="ARBA00023157"/>
    </source>
</evidence>
<dbReference type="InterPro" id="IPR001368">
    <property type="entry name" value="TNFR/NGFR_Cys_rich_reg"/>
</dbReference>
<keyword evidence="12" id="KW-1185">Reference proteome</keyword>
<dbReference type="PROSITE" id="PS50050">
    <property type="entry name" value="TNFR_NGFR_2"/>
    <property type="match status" value="2"/>
</dbReference>
<dbReference type="AlphaFoldDB" id="A0A3Q3NHT2"/>
<feature type="domain" description="TNFR-Cys" evidence="10">
    <location>
        <begin position="54"/>
        <end position="95"/>
    </location>
</feature>
<dbReference type="InterPro" id="IPR052459">
    <property type="entry name" value="TNFRSF_decoy_receptor"/>
</dbReference>
<evidence type="ECO:0000256" key="5">
    <source>
        <dbReference type="ARBA" id="ARBA00022737"/>
    </source>
</evidence>
<dbReference type="Proteomes" id="UP000261640">
    <property type="component" value="Unplaced"/>
</dbReference>
<dbReference type="GeneTree" id="ENSGT00940000155167"/>
<feature type="repeat" description="TNFR-Cys" evidence="8">
    <location>
        <begin position="96"/>
        <end position="132"/>
    </location>
</feature>
<accession>A0A3Q3NHT2</accession>
<reference evidence="11" key="2">
    <citation type="submission" date="2025-09" db="UniProtKB">
        <authorList>
            <consortium name="Ensembl"/>
        </authorList>
    </citation>
    <scope>IDENTIFICATION</scope>
</reference>
<evidence type="ECO:0000256" key="9">
    <source>
        <dbReference type="SAM" id="SignalP"/>
    </source>
</evidence>
<feature type="domain" description="TNFR-Cys" evidence="10">
    <location>
        <begin position="96"/>
        <end position="132"/>
    </location>
</feature>
<feature type="chain" id="PRO_5031327196" description="TNFR-Cys domain-containing protein" evidence="9">
    <location>
        <begin position="17"/>
        <end position="181"/>
    </location>
</feature>
<dbReference type="Gene3D" id="2.10.50.10">
    <property type="entry name" value="Tumor Necrosis Factor Receptor, subunit A, domain 2"/>
    <property type="match status" value="4"/>
</dbReference>
<evidence type="ECO:0000256" key="1">
    <source>
        <dbReference type="ARBA" id="ARBA00004613"/>
    </source>
</evidence>